<dbReference type="InterPro" id="IPR008979">
    <property type="entry name" value="Galactose-bd-like_sf"/>
</dbReference>
<name>V3ZYB8_LOTGI</name>
<organism evidence="1 2">
    <name type="scientific">Lottia gigantea</name>
    <name type="common">Giant owl limpet</name>
    <dbReference type="NCBI Taxonomy" id="225164"/>
    <lineage>
        <taxon>Eukaryota</taxon>
        <taxon>Metazoa</taxon>
        <taxon>Spiralia</taxon>
        <taxon>Lophotrochozoa</taxon>
        <taxon>Mollusca</taxon>
        <taxon>Gastropoda</taxon>
        <taxon>Patellogastropoda</taxon>
        <taxon>Lottioidea</taxon>
        <taxon>Lottiidae</taxon>
        <taxon>Lottia</taxon>
    </lineage>
</organism>
<proteinExistence type="predicted"/>
<accession>V3ZYB8</accession>
<keyword evidence="2" id="KW-1185">Reference proteome</keyword>
<sequence>MVQKRYPRLLHDFSIEVYEDGKTIDDAELCYSHVGQATKGSTEMYICNTVVKGRHVRITINGPAGSYQLLILCEVRVFGTGNVIKSSFQQYQDAELSDLPDMTYSVQGYGQCAMKCYVLPMCHLFSVKLGV</sequence>
<dbReference type="EMBL" id="KB201459">
    <property type="protein sequence ID" value="ESO96528.1"/>
    <property type="molecule type" value="Genomic_DNA"/>
</dbReference>
<protein>
    <submittedName>
        <fullName evidence="1">Uncharacterized protein</fullName>
    </submittedName>
</protein>
<dbReference type="RefSeq" id="XP_009052881.1">
    <property type="nucleotide sequence ID" value="XM_009054633.1"/>
</dbReference>
<dbReference type="Gene3D" id="2.60.120.260">
    <property type="entry name" value="Galactose-binding domain-like"/>
    <property type="match status" value="1"/>
</dbReference>
<evidence type="ECO:0000313" key="2">
    <source>
        <dbReference type="Proteomes" id="UP000030746"/>
    </source>
</evidence>
<dbReference type="OrthoDB" id="547680at2759"/>
<dbReference type="HOGENOM" id="CLU_096944_0_0_1"/>
<evidence type="ECO:0000313" key="1">
    <source>
        <dbReference type="EMBL" id="ESO96528.1"/>
    </source>
</evidence>
<dbReference type="KEGG" id="lgi:LOTGIDRAFT_159944"/>
<dbReference type="Proteomes" id="UP000030746">
    <property type="component" value="Unassembled WGS sequence"/>
</dbReference>
<reference evidence="1 2" key="1">
    <citation type="journal article" date="2013" name="Nature">
        <title>Insights into bilaterian evolution from three spiralian genomes.</title>
        <authorList>
            <person name="Simakov O."/>
            <person name="Marletaz F."/>
            <person name="Cho S.J."/>
            <person name="Edsinger-Gonzales E."/>
            <person name="Havlak P."/>
            <person name="Hellsten U."/>
            <person name="Kuo D.H."/>
            <person name="Larsson T."/>
            <person name="Lv J."/>
            <person name="Arendt D."/>
            <person name="Savage R."/>
            <person name="Osoegawa K."/>
            <person name="de Jong P."/>
            <person name="Grimwood J."/>
            <person name="Chapman J.A."/>
            <person name="Shapiro H."/>
            <person name="Aerts A."/>
            <person name="Otillar R.P."/>
            <person name="Terry A.Y."/>
            <person name="Boore J.L."/>
            <person name="Grigoriev I.V."/>
            <person name="Lindberg D.R."/>
            <person name="Seaver E.C."/>
            <person name="Weisblat D.A."/>
            <person name="Putnam N.H."/>
            <person name="Rokhsar D.S."/>
        </authorList>
    </citation>
    <scope>NUCLEOTIDE SEQUENCE [LARGE SCALE GENOMIC DNA]</scope>
</reference>
<dbReference type="AlphaFoldDB" id="V3ZYB8"/>
<gene>
    <name evidence="1" type="ORF">LOTGIDRAFT_159944</name>
</gene>
<dbReference type="CTD" id="20238217"/>
<dbReference type="SUPFAM" id="SSF49785">
    <property type="entry name" value="Galactose-binding domain-like"/>
    <property type="match status" value="1"/>
</dbReference>
<dbReference type="GeneID" id="20238217"/>